<dbReference type="EMBL" id="CP059322">
    <property type="protein sequence ID" value="WMF04523.1"/>
    <property type="molecule type" value="Genomic_DNA"/>
</dbReference>
<dbReference type="KEGG" id="mfeu:H1D33_21125"/>
<sequence>MAEILLHTRDVARGLDLAWSPPAELCSAVVRRLFPDAPAGDPTPVLLWLTGRAPMGGRPRRTAWTWQAARG</sequence>
<evidence type="ECO:0008006" key="3">
    <source>
        <dbReference type="Google" id="ProtNLM"/>
    </source>
</evidence>
<name>A0AAF0SWS8_9ACTN</name>
<proteinExistence type="predicted"/>
<reference evidence="1 2" key="2">
    <citation type="journal article" date="2021" name="Mar. Drugs">
        <title>A New Micromonospora Strain with Antibiotic Activity Isolated from the Microbiome of a Mid-Atlantic Deep-Sea Sponge.</title>
        <authorList>
            <person name="Back C.R."/>
            <person name="Stennett H.L."/>
            <person name="Williams S.E."/>
            <person name="Wang L."/>
            <person name="Ojeda Gomez J."/>
            <person name="Abdulle O.M."/>
            <person name="Duffy T."/>
            <person name="Neal C."/>
            <person name="Mantell J."/>
            <person name="Jepson M.A."/>
            <person name="Hendry K.R."/>
            <person name="Powell D."/>
            <person name="Stach J.E.M."/>
            <person name="Essex-Lopresti A.E."/>
            <person name="Willis C.L."/>
            <person name="Curnow P."/>
            <person name="Race P.R."/>
        </authorList>
    </citation>
    <scope>NUCLEOTIDE SEQUENCE [LARGE SCALE GENOMIC DNA]</scope>
    <source>
        <strain evidence="1 2">28ISP2-46</strain>
    </source>
</reference>
<dbReference type="Proteomes" id="UP000510844">
    <property type="component" value="Chromosome"/>
</dbReference>
<accession>A0AAF0SWS8</accession>
<dbReference type="AlphaFoldDB" id="A0AAF0SWS8"/>
<protein>
    <recommendedName>
        <fullName evidence="3">Mycothiol maleylpyruvate isomerase-like protein</fullName>
    </recommendedName>
</protein>
<evidence type="ECO:0000313" key="2">
    <source>
        <dbReference type="Proteomes" id="UP000510844"/>
    </source>
</evidence>
<dbReference type="RefSeq" id="WP_246411480.1">
    <property type="nucleotide sequence ID" value="NZ_CP059322.2"/>
</dbReference>
<gene>
    <name evidence="1" type="ORF">H1D33_21125</name>
</gene>
<keyword evidence="2" id="KW-1185">Reference proteome</keyword>
<evidence type="ECO:0000313" key="1">
    <source>
        <dbReference type="EMBL" id="WMF04523.1"/>
    </source>
</evidence>
<organism evidence="1 2">
    <name type="scientific">Micromonospora robiginosa</name>
    <dbReference type="NCBI Taxonomy" id="2749844"/>
    <lineage>
        <taxon>Bacteria</taxon>
        <taxon>Bacillati</taxon>
        <taxon>Actinomycetota</taxon>
        <taxon>Actinomycetes</taxon>
        <taxon>Micromonosporales</taxon>
        <taxon>Micromonosporaceae</taxon>
        <taxon>Micromonospora</taxon>
    </lineage>
</organism>
<reference evidence="2" key="1">
    <citation type="submission" date="2020-07" db="EMBL/GenBank/DDBJ databases">
        <title>A new Micromonospora strain with potent antibiotic activity isolated from the microbiome of a mid-Atlantic deep-sea sponge.</title>
        <authorList>
            <person name="Back C.R."/>
            <person name="Stennett H.L."/>
            <person name="Williams S.E."/>
            <person name="Wang L."/>
            <person name="Ojeda Gomez J."/>
            <person name="Abdulle O.M."/>
            <person name="Duffy T."/>
            <person name="Hendry K.R."/>
            <person name="Powell D."/>
            <person name="Stach J.E."/>
            <person name="Essex-Lopresti A.E."/>
            <person name="Willis C.L."/>
            <person name="Curnow P."/>
            <person name="Race P.R."/>
        </authorList>
    </citation>
    <scope>NUCLEOTIDE SEQUENCE [LARGE SCALE GENOMIC DNA]</scope>
    <source>
        <strain evidence="2">28ISP2-46</strain>
    </source>
</reference>